<dbReference type="PANTHER" id="PTHR23150">
    <property type="entry name" value="SULFATASE MODIFYING FACTOR 1, 2"/>
    <property type="match status" value="1"/>
</dbReference>
<feature type="domain" description="Sulfatase-modifying factor enzyme-like" evidence="2">
    <location>
        <begin position="22"/>
        <end position="247"/>
    </location>
</feature>
<organism evidence="3 4">
    <name type="scientific">Bdellovibrio bacteriovorus</name>
    <dbReference type="NCBI Taxonomy" id="959"/>
    <lineage>
        <taxon>Bacteria</taxon>
        <taxon>Pseudomonadati</taxon>
        <taxon>Bdellovibrionota</taxon>
        <taxon>Bdellovibrionia</taxon>
        <taxon>Bdellovibrionales</taxon>
        <taxon>Pseudobdellovibrionaceae</taxon>
        <taxon>Bdellovibrio</taxon>
    </lineage>
</organism>
<comment type="caution">
    <text evidence="3">The sequence shown here is derived from an EMBL/GenBank/DDBJ whole genome shotgun (WGS) entry which is preliminary data.</text>
</comment>
<dbReference type="Pfam" id="PF03781">
    <property type="entry name" value="FGE-sulfatase"/>
    <property type="match status" value="1"/>
</dbReference>
<dbReference type="RefSeq" id="WP_063243495.1">
    <property type="nucleotide sequence ID" value="NZ_LUKF01000012.1"/>
</dbReference>
<keyword evidence="1" id="KW-0732">Signal</keyword>
<dbReference type="EMBL" id="LUKF01000012">
    <property type="protein sequence ID" value="KYG64513.1"/>
    <property type="molecule type" value="Genomic_DNA"/>
</dbReference>
<dbReference type="InterPro" id="IPR016187">
    <property type="entry name" value="CTDL_fold"/>
</dbReference>
<dbReference type="Proteomes" id="UP000075391">
    <property type="component" value="Unassembled WGS sequence"/>
</dbReference>
<proteinExistence type="predicted"/>
<dbReference type="SUPFAM" id="SSF56436">
    <property type="entry name" value="C-type lectin-like"/>
    <property type="match status" value="1"/>
</dbReference>
<dbReference type="InterPro" id="IPR005532">
    <property type="entry name" value="SUMF_dom"/>
</dbReference>
<protein>
    <recommendedName>
        <fullName evidence="2">Sulfatase-modifying factor enzyme-like domain-containing protein</fullName>
    </recommendedName>
</protein>
<dbReference type="OrthoDB" id="9768004at2"/>
<accession>A0A150WLE2</accession>
<gene>
    <name evidence="3" type="ORF">AZI85_03605</name>
</gene>
<feature type="chain" id="PRO_5007573221" description="Sulfatase-modifying factor enzyme-like domain-containing protein" evidence="1">
    <location>
        <begin position="23"/>
        <end position="253"/>
    </location>
</feature>
<evidence type="ECO:0000256" key="1">
    <source>
        <dbReference type="SAM" id="SignalP"/>
    </source>
</evidence>
<sequence>MKHYQRWILAGMMIMLPCLARAADRVLIPAGEFKMPAVLNKTSIPVKAFYLDRHPVTNKEFLEFIKKNPEWSKSQTKKIFADKNYLNHWSKDFSYDDPRYNNMPVVQVSWYAARSYCFWKGGRLPSIAEWEYVALFPFPGGPTLQSLILEWYGKSSEWPLPAVMSRRANSAGIHDLHGLIWEWVEDFNSSLVTGESRADSALDKNLFCGAGSAGAADPSDYAAFMRYAFRSSLKAAYTVQNLGFRCAQDKEPL</sequence>
<dbReference type="GO" id="GO:0120147">
    <property type="term" value="F:formylglycine-generating oxidase activity"/>
    <property type="evidence" value="ECO:0007669"/>
    <property type="project" value="TreeGrafter"/>
</dbReference>
<evidence type="ECO:0000313" key="3">
    <source>
        <dbReference type="EMBL" id="KYG64513.1"/>
    </source>
</evidence>
<dbReference type="InterPro" id="IPR051043">
    <property type="entry name" value="Sulfatase_Mod_Factor_Kinase"/>
</dbReference>
<name>A0A150WLE2_BDEBC</name>
<evidence type="ECO:0000313" key="4">
    <source>
        <dbReference type="Proteomes" id="UP000075391"/>
    </source>
</evidence>
<dbReference type="AlphaFoldDB" id="A0A150WLE2"/>
<dbReference type="InterPro" id="IPR042095">
    <property type="entry name" value="SUMF_sf"/>
</dbReference>
<dbReference type="PANTHER" id="PTHR23150:SF19">
    <property type="entry name" value="FORMYLGLYCINE-GENERATING ENZYME"/>
    <property type="match status" value="1"/>
</dbReference>
<feature type="signal peptide" evidence="1">
    <location>
        <begin position="1"/>
        <end position="22"/>
    </location>
</feature>
<dbReference type="Gene3D" id="3.90.1580.10">
    <property type="entry name" value="paralog of FGE (formylglycine-generating enzyme)"/>
    <property type="match status" value="1"/>
</dbReference>
<evidence type="ECO:0000259" key="2">
    <source>
        <dbReference type="Pfam" id="PF03781"/>
    </source>
</evidence>
<reference evidence="3 4" key="1">
    <citation type="submission" date="2016-03" db="EMBL/GenBank/DDBJ databases">
        <authorList>
            <person name="Ploux O."/>
        </authorList>
    </citation>
    <scope>NUCLEOTIDE SEQUENCE [LARGE SCALE GENOMIC DNA]</scope>
    <source>
        <strain evidence="3 4">BER2</strain>
    </source>
</reference>